<protein>
    <submittedName>
        <fullName evidence="2">APOBEC1 complementation factor-like isoform 2</fullName>
    </submittedName>
</protein>
<keyword evidence="3" id="KW-1185">Reference proteome</keyword>
<organism evidence="2 3">
    <name type="scientific">Corchorus olitorius</name>
    <dbReference type="NCBI Taxonomy" id="93759"/>
    <lineage>
        <taxon>Eukaryota</taxon>
        <taxon>Viridiplantae</taxon>
        <taxon>Streptophyta</taxon>
        <taxon>Embryophyta</taxon>
        <taxon>Tracheophyta</taxon>
        <taxon>Spermatophyta</taxon>
        <taxon>Magnoliopsida</taxon>
        <taxon>eudicotyledons</taxon>
        <taxon>Gunneridae</taxon>
        <taxon>Pentapetalae</taxon>
        <taxon>rosids</taxon>
        <taxon>malvids</taxon>
        <taxon>Malvales</taxon>
        <taxon>Malvaceae</taxon>
        <taxon>Grewioideae</taxon>
        <taxon>Apeibeae</taxon>
        <taxon>Corchorus</taxon>
    </lineage>
</organism>
<dbReference type="Proteomes" id="UP000187203">
    <property type="component" value="Unassembled WGS sequence"/>
</dbReference>
<dbReference type="EMBL" id="AWUE01014444">
    <property type="protein sequence ID" value="OMP03693.1"/>
    <property type="molecule type" value="Genomic_DNA"/>
</dbReference>
<name>A0A1R3K9E5_9ROSI</name>
<reference evidence="3" key="1">
    <citation type="submission" date="2013-09" db="EMBL/GenBank/DDBJ databases">
        <title>Corchorus olitorius genome sequencing.</title>
        <authorList>
            <person name="Alam M."/>
            <person name="Haque M.S."/>
            <person name="Islam M.S."/>
            <person name="Emdad E.M."/>
            <person name="Islam M.M."/>
            <person name="Ahmed B."/>
            <person name="Halim A."/>
            <person name="Hossen Q.M.M."/>
            <person name="Hossain M.Z."/>
            <person name="Ahmed R."/>
            <person name="Khan M.M."/>
            <person name="Islam R."/>
            <person name="Rashid M.M."/>
            <person name="Khan S.A."/>
            <person name="Rahman M.S."/>
            <person name="Alam M."/>
            <person name="Yahiya A.S."/>
            <person name="Khan M.S."/>
            <person name="Azam M.S."/>
            <person name="Haque T."/>
            <person name="Lashkar M.Z.H."/>
            <person name="Akhand A.I."/>
            <person name="Morshed G."/>
            <person name="Roy S."/>
            <person name="Uddin K.S."/>
            <person name="Rabeya T."/>
            <person name="Hossain A.S."/>
            <person name="Chowdhury A."/>
            <person name="Snigdha A.R."/>
            <person name="Mortoza M.S."/>
            <person name="Matin S.A."/>
            <person name="Hoque S.M.E."/>
            <person name="Islam M.K."/>
            <person name="Roy D.K."/>
            <person name="Haider R."/>
            <person name="Moosa M.M."/>
            <person name="Elias S.M."/>
            <person name="Hasan A.M."/>
            <person name="Jahan S."/>
            <person name="Shafiuddin M."/>
            <person name="Mahmood N."/>
            <person name="Shommy N.S."/>
        </authorList>
    </citation>
    <scope>NUCLEOTIDE SEQUENCE [LARGE SCALE GENOMIC DNA]</scope>
    <source>
        <strain evidence="3">cv. O-4</strain>
    </source>
</reference>
<evidence type="ECO:0000313" key="3">
    <source>
        <dbReference type="Proteomes" id="UP000187203"/>
    </source>
</evidence>
<proteinExistence type="predicted"/>
<feature type="region of interest" description="Disordered" evidence="1">
    <location>
        <begin position="1"/>
        <end position="38"/>
    </location>
</feature>
<dbReference type="AlphaFoldDB" id="A0A1R3K9E5"/>
<evidence type="ECO:0000313" key="2">
    <source>
        <dbReference type="EMBL" id="OMP03693.1"/>
    </source>
</evidence>
<gene>
    <name evidence="2" type="ORF">COLO4_10263</name>
</gene>
<evidence type="ECO:0000256" key="1">
    <source>
        <dbReference type="SAM" id="MobiDB-lite"/>
    </source>
</evidence>
<accession>A0A1R3K9E5</accession>
<sequence length="38" mass="4042">MSSEATLLRVEQENSKKSPAAPPPEVDLGQPSRGCFAL</sequence>
<comment type="caution">
    <text evidence="2">The sequence shown here is derived from an EMBL/GenBank/DDBJ whole genome shotgun (WGS) entry which is preliminary data.</text>
</comment>